<reference evidence="1" key="1">
    <citation type="submission" date="2023-10" db="EMBL/GenBank/DDBJ databases">
        <authorList>
            <person name="Rodriguez Cubillos JULIANA M."/>
            <person name="De Vega J."/>
        </authorList>
    </citation>
    <scope>NUCLEOTIDE SEQUENCE</scope>
</reference>
<keyword evidence="2" id="KW-1185">Reference proteome</keyword>
<gene>
    <name evidence="1" type="ORF">MILVUS5_LOCUS23749</name>
</gene>
<comment type="caution">
    <text evidence="1">The sequence shown here is derived from an EMBL/GenBank/DDBJ whole genome shotgun (WGS) entry which is preliminary data.</text>
</comment>
<dbReference type="Proteomes" id="UP001177021">
    <property type="component" value="Unassembled WGS sequence"/>
</dbReference>
<sequence length="147" mass="17110">MAEYWMDVPESAIGCCNYTSIWGESLQICALLWNPWQTERLTVFFTWLLWSPDVEGREPINMCFTVEPMANRGSMFLFLLGYFGLLMLRGEPNGAQESAIVCFCCAFIWEDMYCESCGRDYHRRIFGLVSFDACLFFSQLKFWISCS</sequence>
<evidence type="ECO:0000313" key="1">
    <source>
        <dbReference type="EMBL" id="CAJ2657126.1"/>
    </source>
</evidence>
<name>A0ACB0KKP7_TRIPR</name>
<evidence type="ECO:0000313" key="2">
    <source>
        <dbReference type="Proteomes" id="UP001177021"/>
    </source>
</evidence>
<organism evidence="1 2">
    <name type="scientific">Trifolium pratense</name>
    <name type="common">Red clover</name>
    <dbReference type="NCBI Taxonomy" id="57577"/>
    <lineage>
        <taxon>Eukaryota</taxon>
        <taxon>Viridiplantae</taxon>
        <taxon>Streptophyta</taxon>
        <taxon>Embryophyta</taxon>
        <taxon>Tracheophyta</taxon>
        <taxon>Spermatophyta</taxon>
        <taxon>Magnoliopsida</taxon>
        <taxon>eudicotyledons</taxon>
        <taxon>Gunneridae</taxon>
        <taxon>Pentapetalae</taxon>
        <taxon>rosids</taxon>
        <taxon>fabids</taxon>
        <taxon>Fabales</taxon>
        <taxon>Fabaceae</taxon>
        <taxon>Papilionoideae</taxon>
        <taxon>50 kb inversion clade</taxon>
        <taxon>NPAAA clade</taxon>
        <taxon>Hologalegina</taxon>
        <taxon>IRL clade</taxon>
        <taxon>Trifolieae</taxon>
        <taxon>Trifolium</taxon>
    </lineage>
</organism>
<protein>
    <submittedName>
        <fullName evidence="1">Uncharacterized protein</fullName>
    </submittedName>
</protein>
<proteinExistence type="predicted"/>
<dbReference type="EMBL" id="CASHSV030000311">
    <property type="protein sequence ID" value="CAJ2657126.1"/>
    <property type="molecule type" value="Genomic_DNA"/>
</dbReference>
<accession>A0ACB0KKP7</accession>